<sequence length="576" mass="60499">IPPERRRGQAQSQPLSPTSPTQNTIPLNTNGPLRALGTRPMHIPQASTSTSTSLTPLIHDSPPSNSNSNIHASGTSTRTTSLEEGSISGTSNLRSDSGTTESPRSSTLVSPRASKSKSRSKSRESSLDTSLPSLPSLDIPSRPSLDTSLDTTGSGPSNEMNEVESDIAQLSNLYQLGNLDTIERDIYRARVETFNALLERVTGHNFDRTNRHGASSSWSSSSSSSSTRASSSRTSSRSSTAYSYTSRPPSRPPSRSSSISAEGIKISRPLAPDPSSAPPSLLTPPDFQSALVNPDSRVVQVVGRLVRRMSTIESFGSREGEGTGPGSSPVSSSSAKSTQSGTRRVAMVDTVPVLGADTDTDTDIDVVDVDEALQPDTQDSYGVGVGVGVGRDDASANLDCGEPRYAAVAAIAGAVEAVEAIAAVASTSSSSSVAPPLVLFDHATGRSLAISPAQPPLRPPPTQFQALVRSRSLPDLTPRVLAPSRSSSLSLTSRSSPARLTGISHRSTSLPELRTLHVTQALNLRNVNIDDRDGDLEASDSEDLSQAEEDEDMGLGESGDSTDDYGVLIESARRQD</sequence>
<feature type="region of interest" description="Disordered" evidence="1">
    <location>
        <begin position="477"/>
        <end position="506"/>
    </location>
</feature>
<feature type="region of interest" description="Disordered" evidence="1">
    <location>
        <begin position="206"/>
        <end position="290"/>
    </location>
</feature>
<feature type="region of interest" description="Disordered" evidence="1">
    <location>
        <begin position="313"/>
        <end position="344"/>
    </location>
</feature>
<feature type="non-terminal residue" evidence="2">
    <location>
        <position position="1"/>
    </location>
</feature>
<dbReference type="AlphaFoldDB" id="A0A164WYS3"/>
<feature type="compositionally biased region" description="Low complexity" evidence="1">
    <location>
        <begin position="215"/>
        <end position="258"/>
    </location>
</feature>
<feature type="compositionally biased region" description="Polar residues" evidence="1">
    <location>
        <begin position="62"/>
        <end position="109"/>
    </location>
</feature>
<feature type="compositionally biased region" description="Polar residues" evidence="1">
    <location>
        <begin position="9"/>
        <end position="31"/>
    </location>
</feature>
<proteinExistence type="predicted"/>
<feature type="compositionally biased region" description="Low complexity" evidence="1">
    <location>
        <begin position="481"/>
        <end position="501"/>
    </location>
</feature>
<organism evidence="2 3">
    <name type="scientific">Sistotremastrum niveocremeum HHB9708</name>
    <dbReference type="NCBI Taxonomy" id="1314777"/>
    <lineage>
        <taxon>Eukaryota</taxon>
        <taxon>Fungi</taxon>
        <taxon>Dikarya</taxon>
        <taxon>Basidiomycota</taxon>
        <taxon>Agaricomycotina</taxon>
        <taxon>Agaricomycetes</taxon>
        <taxon>Sistotremastrales</taxon>
        <taxon>Sistotremastraceae</taxon>
        <taxon>Sertulicium</taxon>
        <taxon>Sertulicium niveocremeum</taxon>
    </lineage>
</organism>
<evidence type="ECO:0000313" key="2">
    <source>
        <dbReference type="EMBL" id="KZS95486.1"/>
    </source>
</evidence>
<protein>
    <submittedName>
        <fullName evidence="2">Uncharacterized protein</fullName>
    </submittedName>
</protein>
<gene>
    <name evidence="2" type="ORF">SISNIDRAFT_452120</name>
</gene>
<accession>A0A164WYS3</accession>
<feature type="compositionally biased region" description="Low complexity" evidence="1">
    <location>
        <begin position="326"/>
        <end position="341"/>
    </location>
</feature>
<dbReference type="EMBL" id="KV419401">
    <property type="protein sequence ID" value="KZS95486.1"/>
    <property type="molecule type" value="Genomic_DNA"/>
</dbReference>
<reference evidence="2 3" key="1">
    <citation type="journal article" date="2016" name="Mol. Biol. Evol.">
        <title>Comparative Genomics of Early-Diverging Mushroom-Forming Fungi Provides Insights into the Origins of Lignocellulose Decay Capabilities.</title>
        <authorList>
            <person name="Nagy L.G."/>
            <person name="Riley R."/>
            <person name="Tritt A."/>
            <person name="Adam C."/>
            <person name="Daum C."/>
            <person name="Floudas D."/>
            <person name="Sun H."/>
            <person name="Yadav J.S."/>
            <person name="Pangilinan J."/>
            <person name="Larsson K.H."/>
            <person name="Matsuura K."/>
            <person name="Barry K."/>
            <person name="Labutti K."/>
            <person name="Kuo R."/>
            <person name="Ohm R.A."/>
            <person name="Bhattacharya S.S."/>
            <person name="Shirouzu T."/>
            <person name="Yoshinaga Y."/>
            <person name="Martin F.M."/>
            <person name="Grigoriev I.V."/>
            <person name="Hibbett D.S."/>
        </authorList>
    </citation>
    <scope>NUCLEOTIDE SEQUENCE [LARGE SCALE GENOMIC DNA]</scope>
    <source>
        <strain evidence="2 3">HHB9708</strain>
    </source>
</reference>
<evidence type="ECO:0000256" key="1">
    <source>
        <dbReference type="SAM" id="MobiDB-lite"/>
    </source>
</evidence>
<name>A0A164WYS3_9AGAM</name>
<evidence type="ECO:0000313" key="3">
    <source>
        <dbReference type="Proteomes" id="UP000076722"/>
    </source>
</evidence>
<feature type="compositionally biased region" description="Low complexity" evidence="1">
    <location>
        <begin position="127"/>
        <end position="146"/>
    </location>
</feature>
<feature type="region of interest" description="Disordered" evidence="1">
    <location>
        <begin position="1"/>
        <end position="160"/>
    </location>
</feature>
<feature type="region of interest" description="Disordered" evidence="1">
    <location>
        <begin position="531"/>
        <end position="576"/>
    </location>
</feature>
<keyword evidence="3" id="KW-1185">Reference proteome</keyword>
<dbReference type="Proteomes" id="UP000076722">
    <property type="component" value="Unassembled WGS sequence"/>
</dbReference>
<feature type="compositionally biased region" description="Polar residues" evidence="1">
    <location>
        <begin position="147"/>
        <end position="160"/>
    </location>
</feature>
<feature type="compositionally biased region" description="Acidic residues" evidence="1">
    <location>
        <begin position="532"/>
        <end position="554"/>
    </location>
</feature>